<dbReference type="AlphaFoldDB" id="A0A8X6N4R2"/>
<sequence>MPHESSKPPKKRRQEKEGHGRETEITSHPQGKKFNKNGCERSATKKPHHANYVCGSRKRPGSYFKTGPASVRWLRTFGRNKAVPLIHSSTGPAITRKAYA</sequence>
<feature type="region of interest" description="Disordered" evidence="1">
    <location>
        <begin position="1"/>
        <end position="61"/>
    </location>
</feature>
<evidence type="ECO:0000313" key="2">
    <source>
        <dbReference type="EMBL" id="GFS93738.1"/>
    </source>
</evidence>
<comment type="caution">
    <text evidence="2">The sequence shown here is derived from an EMBL/GenBank/DDBJ whole genome shotgun (WGS) entry which is preliminary data.</text>
</comment>
<feature type="compositionally biased region" description="Basic and acidic residues" evidence="1">
    <location>
        <begin position="14"/>
        <end position="25"/>
    </location>
</feature>
<dbReference type="EMBL" id="BMAW01100186">
    <property type="protein sequence ID" value="GFS93738.1"/>
    <property type="molecule type" value="Genomic_DNA"/>
</dbReference>
<evidence type="ECO:0000256" key="1">
    <source>
        <dbReference type="SAM" id="MobiDB-lite"/>
    </source>
</evidence>
<protein>
    <submittedName>
        <fullName evidence="2">Uncharacterized protein</fullName>
    </submittedName>
</protein>
<accession>A0A8X6N4R2</accession>
<organism evidence="2 3">
    <name type="scientific">Nephila pilipes</name>
    <name type="common">Giant wood spider</name>
    <name type="synonym">Nephila maculata</name>
    <dbReference type="NCBI Taxonomy" id="299642"/>
    <lineage>
        <taxon>Eukaryota</taxon>
        <taxon>Metazoa</taxon>
        <taxon>Ecdysozoa</taxon>
        <taxon>Arthropoda</taxon>
        <taxon>Chelicerata</taxon>
        <taxon>Arachnida</taxon>
        <taxon>Araneae</taxon>
        <taxon>Araneomorphae</taxon>
        <taxon>Entelegynae</taxon>
        <taxon>Araneoidea</taxon>
        <taxon>Nephilidae</taxon>
        <taxon>Nephila</taxon>
    </lineage>
</organism>
<evidence type="ECO:0000313" key="3">
    <source>
        <dbReference type="Proteomes" id="UP000887013"/>
    </source>
</evidence>
<dbReference type="Proteomes" id="UP000887013">
    <property type="component" value="Unassembled WGS sequence"/>
</dbReference>
<name>A0A8X6N4R2_NEPPI</name>
<reference evidence="2" key="1">
    <citation type="submission" date="2020-08" db="EMBL/GenBank/DDBJ databases">
        <title>Multicomponent nature underlies the extraordinary mechanical properties of spider dragline silk.</title>
        <authorList>
            <person name="Kono N."/>
            <person name="Nakamura H."/>
            <person name="Mori M."/>
            <person name="Yoshida Y."/>
            <person name="Ohtoshi R."/>
            <person name="Malay A.D."/>
            <person name="Moran D.A.P."/>
            <person name="Tomita M."/>
            <person name="Numata K."/>
            <person name="Arakawa K."/>
        </authorList>
    </citation>
    <scope>NUCLEOTIDE SEQUENCE</scope>
</reference>
<keyword evidence="3" id="KW-1185">Reference proteome</keyword>
<proteinExistence type="predicted"/>
<gene>
    <name evidence="2" type="ORF">NPIL_507931</name>
</gene>